<proteinExistence type="inferred from homology"/>
<dbReference type="GeneID" id="87843679"/>
<gene>
    <name evidence="5" type="ORF">B0H64DRAFT_443676</name>
</gene>
<dbReference type="EMBL" id="JAUEPN010000005">
    <property type="protein sequence ID" value="KAK3294612.1"/>
    <property type="molecule type" value="Genomic_DNA"/>
</dbReference>
<evidence type="ECO:0000256" key="1">
    <source>
        <dbReference type="ARBA" id="ARBA00008056"/>
    </source>
</evidence>
<evidence type="ECO:0000256" key="3">
    <source>
        <dbReference type="SAM" id="MobiDB-lite"/>
    </source>
</evidence>
<keyword evidence="6" id="KW-1185">Reference proteome</keyword>
<reference evidence="5" key="1">
    <citation type="journal article" date="2023" name="Mol. Phylogenet. Evol.">
        <title>Genome-scale phylogeny and comparative genomics of the fungal order Sordariales.</title>
        <authorList>
            <person name="Hensen N."/>
            <person name="Bonometti L."/>
            <person name="Westerberg I."/>
            <person name="Brannstrom I.O."/>
            <person name="Guillou S."/>
            <person name="Cros-Aarteil S."/>
            <person name="Calhoun S."/>
            <person name="Haridas S."/>
            <person name="Kuo A."/>
            <person name="Mondo S."/>
            <person name="Pangilinan J."/>
            <person name="Riley R."/>
            <person name="LaButti K."/>
            <person name="Andreopoulos B."/>
            <person name="Lipzen A."/>
            <person name="Chen C."/>
            <person name="Yan M."/>
            <person name="Daum C."/>
            <person name="Ng V."/>
            <person name="Clum A."/>
            <person name="Steindorff A."/>
            <person name="Ohm R.A."/>
            <person name="Martin F."/>
            <person name="Silar P."/>
            <person name="Natvig D.O."/>
            <person name="Lalanne C."/>
            <person name="Gautier V."/>
            <person name="Ament-Velasquez S.L."/>
            <person name="Kruys A."/>
            <person name="Hutchinson M.I."/>
            <person name="Powell A.J."/>
            <person name="Barry K."/>
            <person name="Miller A.N."/>
            <person name="Grigoriev I.V."/>
            <person name="Debuchy R."/>
            <person name="Gladieux P."/>
            <person name="Hiltunen Thoren M."/>
            <person name="Johannesson H."/>
        </authorList>
    </citation>
    <scope>NUCLEOTIDE SEQUENCE</scope>
    <source>
        <strain evidence="5">CBS 168.71</strain>
    </source>
</reference>
<evidence type="ECO:0000313" key="5">
    <source>
        <dbReference type="EMBL" id="KAK3294612.1"/>
    </source>
</evidence>
<evidence type="ECO:0000256" key="2">
    <source>
        <dbReference type="RuleBase" id="RU003682"/>
    </source>
</evidence>
<comment type="caution">
    <text evidence="5">The sequence shown here is derived from an EMBL/GenBank/DDBJ whole genome shotgun (WGS) entry which is preliminary data.</text>
</comment>
<sequence length="444" mass="48658">MAILLRRIPPLRRTTSIIKCISNLSTVAHAAVDGKQPTNPNFQTHPPLPSSSPNATPNPNNNPNTTTIPPGFHASTANLPIFTLPTHITPSSPTHLTLGQALIHAWRRDGIIQIAMDATQRQLWADAHAASRAFFRRPHAQKAACVDDRSYAGYIASGEEVTDGVADYSEVFTVTKDLGVGDARVRAGWPCHGPCPWPEDGEGEEGEGGMREVMGAFKRRMGEEGERLLGLAELGLGVGEGALRRYTRDGWHHMRVLRFPARTATNGKGKKGRGIGSHTDYGLLVIAAQDEVGGLFIRRPSQDEKFANWEKSAAGLNEDDDSWVYVPPVEGVHTVILGDMMQYLTHDYLKATPHKVGLNTRERFSVAYFHEPSFQAVVKPLEEGCGGLGKPAVNDTKGIHYGTHFTNMFLRSYPDRITTRRLLAEGRCDLLKRPELRTIGAAPA</sequence>
<dbReference type="GO" id="GO:0044283">
    <property type="term" value="P:small molecule biosynthetic process"/>
    <property type="evidence" value="ECO:0007669"/>
    <property type="project" value="UniProtKB-ARBA"/>
</dbReference>
<keyword evidence="2" id="KW-0560">Oxidoreductase</keyword>
<keyword evidence="2" id="KW-0408">Iron</keyword>
<name>A0AAE0HDX0_9PEZI</name>
<dbReference type="InterPro" id="IPR026992">
    <property type="entry name" value="DIOX_N"/>
</dbReference>
<reference evidence="5" key="2">
    <citation type="submission" date="2023-06" db="EMBL/GenBank/DDBJ databases">
        <authorList>
            <consortium name="Lawrence Berkeley National Laboratory"/>
            <person name="Haridas S."/>
            <person name="Hensen N."/>
            <person name="Bonometti L."/>
            <person name="Westerberg I."/>
            <person name="Brannstrom I.O."/>
            <person name="Guillou S."/>
            <person name="Cros-Aarteil S."/>
            <person name="Calhoun S."/>
            <person name="Kuo A."/>
            <person name="Mondo S."/>
            <person name="Pangilinan J."/>
            <person name="Riley R."/>
            <person name="Labutti K."/>
            <person name="Andreopoulos B."/>
            <person name="Lipzen A."/>
            <person name="Chen C."/>
            <person name="Yanf M."/>
            <person name="Daum C."/>
            <person name="Ng V."/>
            <person name="Clum A."/>
            <person name="Steindorff A."/>
            <person name="Ohm R."/>
            <person name="Martin F."/>
            <person name="Silar P."/>
            <person name="Natvig D."/>
            <person name="Lalanne C."/>
            <person name="Gautier V."/>
            <person name="Ament-Velasquez S.L."/>
            <person name="Kruys A."/>
            <person name="Hutchinson M.I."/>
            <person name="Powell A.J."/>
            <person name="Barry K."/>
            <person name="Miller A.N."/>
            <person name="Grigoriev I.V."/>
            <person name="Debuchy R."/>
            <person name="Gladieux P."/>
            <person name="Thoren M.H."/>
            <person name="Johannesson H."/>
        </authorList>
    </citation>
    <scope>NUCLEOTIDE SEQUENCE</scope>
    <source>
        <strain evidence="5">CBS 168.71</strain>
    </source>
</reference>
<keyword evidence="2" id="KW-0479">Metal-binding</keyword>
<dbReference type="Proteomes" id="UP001278766">
    <property type="component" value="Unassembled WGS sequence"/>
</dbReference>
<feature type="domain" description="Fe2OG dioxygenase" evidence="4">
    <location>
        <begin position="250"/>
        <end position="372"/>
    </location>
</feature>
<feature type="compositionally biased region" description="Low complexity" evidence="3">
    <location>
        <begin position="51"/>
        <end position="70"/>
    </location>
</feature>
<comment type="similarity">
    <text evidence="1 2">Belongs to the iron/ascorbate-dependent oxidoreductase family.</text>
</comment>
<organism evidence="5 6">
    <name type="scientific">Chaetomium fimeti</name>
    <dbReference type="NCBI Taxonomy" id="1854472"/>
    <lineage>
        <taxon>Eukaryota</taxon>
        <taxon>Fungi</taxon>
        <taxon>Dikarya</taxon>
        <taxon>Ascomycota</taxon>
        <taxon>Pezizomycotina</taxon>
        <taxon>Sordariomycetes</taxon>
        <taxon>Sordariomycetidae</taxon>
        <taxon>Sordariales</taxon>
        <taxon>Chaetomiaceae</taxon>
        <taxon>Chaetomium</taxon>
    </lineage>
</organism>
<dbReference type="GO" id="GO:0046872">
    <property type="term" value="F:metal ion binding"/>
    <property type="evidence" value="ECO:0007669"/>
    <property type="project" value="UniProtKB-KW"/>
</dbReference>
<dbReference type="AlphaFoldDB" id="A0AAE0HDX0"/>
<feature type="region of interest" description="Disordered" evidence="3">
    <location>
        <begin position="33"/>
        <end position="72"/>
    </location>
</feature>
<dbReference type="InterPro" id="IPR027443">
    <property type="entry name" value="IPNS-like_sf"/>
</dbReference>
<dbReference type="InterPro" id="IPR050231">
    <property type="entry name" value="Iron_ascorbate_oxido_reductase"/>
</dbReference>
<dbReference type="Pfam" id="PF03171">
    <property type="entry name" value="2OG-FeII_Oxy"/>
    <property type="match status" value="1"/>
</dbReference>
<dbReference type="PANTHER" id="PTHR47990">
    <property type="entry name" value="2-OXOGLUTARATE (2OG) AND FE(II)-DEPENDENT OXYGENASE SUPERFAMILY PROTEIN-RELATED"/>
    <property type="match status" value="1"/>
</dbReference>
<dbReference type="Pfam" id="PF14226">
    <property type="entry name" value="DIOX_N"/>
    <property type="match status" value="1"/>
</dbReference>
<dbReference type="SUPFAM" id="SSF51197">
    <property type="entry name" value="Clavaminate synthase-like"/>
    <property type="match status" value="1"/>
</dbReference>
<dbReference type="GO" id="GO:0016491">
    <property type="term" value="F:oxidoreductase activity"/>
    <property type="evidence" value="ECO:0007669"/>
    <property type="project" value="UniProtKB-KW"/>
</dbReference>
<dbReference type="Gene3D" id="2.60.120.330">
    <property type="entry name" value="B-lactam Antibiotic, Isopenicillin N Synthase, Chain"/>
    <property type="match status" value="1"/>
</dbReference>
<dbReference type="InterPro" id="IPR005123">
    <property type="entry name" value="Oxoglu/Fe-dep_dioxygenase_dom"/>
</dbReference>
<evidence type="ECO:0000313" key="6">
    <source>
        <dbReference type="Proteomes" id="UP001278766"/>
    </source>
</evidence>
<protein>
    <recommendedName>
        <fullName evidence="4">Fe2OG dioxygenase domain-containing protein</fullName>
    </recommendedName>
</protein>
<dbReference type="PROSITE" id="PS51471">
    <property type="entry name" value="FE2OG_OXY"/>
    <property type="match status" value="1"/>
</dbReference>
<dbReference type="RefSeq" id="XP_062658126.1">
    <property type="nucleotide sequence ID" value="XM_062806731.1"/>
</dbReference>
<accession>A0AAE0HDX0</accession>
<evidence type="ECO:0000259" key="4">
    <source>
        <dbReference type="PROSITE" id="PS51471"/>
    </source>
</evidence>
<dbReference type="InterPro" id="IPR044861">
    <property type="entry name" value="IPNS-like_FE2OG_OXY"/>
</dbReference>